<dbReference type="InterPro" id="IPR006680">
    <property type="entry name" value="Amidohydro-rel"/>
</dbReference>
<evidence type="ECO:0000313" key="4">
    <source>
        <dbReference type="EMBL" id="GGO34402.1"/>
    </source>
</evidence>
<dbReference type="InterPro" id="IPR032466">
    <property type="entry name" value="Metal_Hydrolase"/>
</dbReference>
<dbReference type="SUPFAM" id="SSF51556">
    <property type="entry name" value="Metallo-dependent hydrolases"/>
    <property type="match status" value="1"/>
</dbReference>
<keyword evidence="1" id="KW-0456">Lyase</keyword>
<evidence type="ECO:0000313" key="5">
    <source>
        <dbReference type="Proteomes" id="UP000598196"/>
    </source>
</evidence>
<feature type="domain" description="Amidohydrolase-related" evidence="3">
    <location>
        <begin position="39"/>
        <end position="361"/>
    </location>
</feature>
<evidence type="ECO:0000256" key="1">
    <source>
        <dbReference type="ARBA" id="ARBA00023239"/>
    </source>
</evidence>
<dbReference type="EMBL" id="BMLP01000005">
    <property type="protein sequence ID" value="GGO34402.1"/>
    <property type="molecule type" value="Genomic_DNA"/>
</dbReference>
<dbReference type="Proteomes" id="UP000598196">
    <property type="component" value="Unassembled WGS sequence"/>
</dbReference>
<feature type="compositionally biased region" description="Low complexity" evidence="2">
    <location>
        <begin position="21"/>
        <end position="34"/>
    </location>
</feature>
<sequence length="362" mass="39305">MQDLATGAALPPGANRYDVTAARPRNLPRAPLPAGARTIDMHSHVDVPEAQAMVAGVFDPMTMPLVRFSTPETRALNMKQSVERRDLMVDVQHRLAEMARYGIDHQVIMPTPFQCFYSLPDAGLAVEATRAVNEGVARFRDAAPGRFSALGSVPLADPVAAVAELTWLMANGFRGAQILTSVNGLELSDPQFEPFWAAAEALGAVILLHPNGFSDGTRLSRFYFNNTIGNPFDTTVALHYLIFDGVLERYPALKLIAVHGGGYVAAYSGRMDHAWGARSDCQSTPLPPTEYLKRIWFDSVVFTVPQLQALVALVGADHVMMGTDYPYDMAEYDPVGHVLEAGFDQATQRALLGGSAQALFSL</sequence>
<reference evidence="4 5" key="1">
    <citation type="journal article" date="2014" name="Int. J. Syst. Evol. Microbiol.">
        <title>Complete genome sequence of Corynebacterium casei LMG S-19264T (=DSM 44701T), isolated from a smear-ripened cheese.</title>
        <authorList>
            <consortium name="US DOE Joint Genome Institute (JGI-PGF)"/>
            <person name="Walter F."/>
            <person name="Albersmeier A."/>
            <person name="Kalinowski J."/>
            <person name="Ruckert C."/>
        </authorList>
    </citation>
    <scope>NUCLEOTIDE SEQUENCE [LARGE SCALE GENOMIC DNA]</scope>
    <source>
        <strain evidence="4 5">CGMCC 1.7029</strain>
    </source>
</reference>
<accession>A0A917YN82</accession>
<dbReference type="AlphaFoldDB" id="A0A917YN82"/>
<dbReference type="GO" id="GO:0016831">
    <property type="term" value="F:carboxy-lyase activity"/>
    <property type="evidence" value="ECO:0007669"/>
    <property type="project" value="InterPro"/>
</dbReference>
<comment type="caution">
    <text evidence="4">The sequence shown here is derived from an EMBL/GenBank/DDBJ whole genome shotgun (WGS) entry which is preliminary data.</text>
</comment>
<protein>
    <submittedName>
        <fullName evidence="4">Amidohydrolase</fullName>
    </submittedName>
</protein>
<dbReference type="PANTHER" id="PTHR21240:SF28">
    <property type="entry name" value="ISO-OROTATE DECARBOXYLASE (EUROFUNG)"/>
    <property type="match status" value="1"/>
</dbReference>
<dbReference type="InterPro" id="IPR032465">
    <property type="entry name" value="ACMSD"/>
</dbReference>
<organism evidence="4 5">
    <name type="scientific">Gemmobacter aquaticus</name>
    <dbReference type="NCBI Taxonomy" id="490185"/>
    <lineage>
        <taxon>Bacteria</taxon>
        <taxon>Pseudomonadati</taxon>
        <taxon>Pseudomonadota</taxon>
        <taxon>Alphaproteobacteria</taxon>
        <taxon>Rhodobacterales</taxon>
        <taxon>Paracoccaceae</taxon>
        <taxon>Gemmobacter</taxon>
    </lineage>
</organism>
<gene>
    <name evidence="4" type="ORF">GCM10010991_25120</name>
</gene>
<dbReference type="PANTHER" id="PTHR21240">
    <property type="entry name" value="2-AMINO-3-CARBOXYLMUCONATE-6-SEMIALDEHYDE DECARBOXYLASE"/>
    <property type="match status" value="1"/>
</dbReference>
<dbReference type="GO" id="GO:0005737">
    <property type="term" value="C:cytoplasm"/>
    <property type="evidence" value="ECO:0007669"/>
    <property type="project" value="TreeGrafter"/>
</dbReference>
<name>A0A917YN82_9RHOB</name>
<evidence type="ECO:0000259" key="3">
    <source>
        <dbReference type="Pfam" id="PF04909"/>
    </source>
</evidence>
<dbReference type="Pfam" id="PF04909">
    <property type="entry name" value="Amidohydro_2"/>
    <property type="match status" value="1"/>
</dbReference>
<dbReference type="OrthoDB" id="149172at2"/>
<dbReference type="Gene3D" id="3.20.20.140">
    <property type="entry name" value="Metal-dependent hydrolases"/>
    <property type="match status" value="1"/>
</dbReference>
<dbReference type="RefSeq" id="WP_146287619.1">
    <property type="nucleotide sequence ID" value="NZ_BMLP01000005.1"/>
</dbReference>
<keyword evidence="5" id="KW-1185">Reference proteome</keyword>
<dbReference type="GO" id="GO:0016787">
    <property type="term" value="F:hydrolase activity"/>
    <property type="evidence" value="ECO:0007669"/>
    <property type="project" value="InterPro"/>
</dbReference>
<proteinExistence type="predicted"/>
<feature type="region of interest" description="Disordered" evidence="2">
    <location>
        <begin position="1"/>
        <end position="34"/>
    </location>
</feature>
<evidence type="ECO:0000256" key="2">
    <source>
        <dbReference type="SAM" id="MobiDB-lite"/>
    </source>
</evidence>
<dbReference type="GO" id="GO:0019748">
    <property type="term" value="P:secondary metabolic process"/>
    <property type="evidence" value="ECO:0007669"/>
    <property type="project" value="TreeGrafter"/>
</dbReference>